<proteinExistence type="predicted"/>
<organism evidence="1 2">
    <name type="scientific">Dyella nitratireducens</name>
    <dbReference type="NCBI Taxonomy" id="1849580"/>
    <lineage>
        <taxon>Bacteria</taxon>
        <taxon>Pseudomonadati</taxon>
        <taxon>Pseudomonadota</taxon>
        <taxon>Gammaproteobacteria</taxon>
        <taxon>Lysobacterales</taxon>
        <taxon>Rhodanobacteraceae</taxon>
        <taxon>Dyella</taxon>
    </lineage>
</organism>
<evidence type="ECO:0000313" key="1">
    <source>
        <dbReference type="EMBL" id="GGA25166.1"/>
    </source>
</evidence>
<accession>A0ABQ1FPH1</accession>
<evidence type="ECO:0000313" key="2">
    <source>
        <dbReference type="Proteomes" id="UP000620046"/>
    </source>
</evidence>
<sequence length="64" mass="7224">MIRTNSSTSPMETQKLLDGIARGERALNEGRTFTIEQAKDRLRKWLGNSTETAAFPSTRTIKLQ</sequence>
<comment type="caution">
    <text evidence="1">The sequence shown here is derived from an EMBL/GenBank/DDBJ whole genome shotgun (WGS) entry which is preliminary data.</text>
</comment>
<dbReference type="RefSeq" id="WP_188793352.1">
    <property type="nucleotide sequence ID" value="NZ_BMJA01000001.1"/>
</dbReference>
<protein>
    <submittedName>
        <fullName evidence="1">Uncharacterized protein</fullName>
    </submittedName>
</protein>
<dbReference type="EMBL" id="BMJA01000001">
    <property type="protein sequence ID" value="GGA25166.1"/>
    <property type="molecule type" value="Genomic_DNA"/>
</dbReference>
<name>A0ABQ1FPH1_9GAMM</name>
<keyword evidence="2" id="KW-1185">Reference proteome</keyword>
<gene>
    <name evidence="1" type="ORF">GCM10010981_12120</name>
</gene>
<dbReference type="Proteomes" id="UP000620046">
    <property type="component" value="Unassembled WGS sequence"/>
</dbReference>
<reference evidence="2" key="1">
    <citation type="journal article" date="2019" name="Int. J. Syst. Evol. Microbiol.">
        <title>The Global Catalogue of Microorganisms (GCM) 10K type strain sequencing project: providing services to taxonomists for standard genome sequencing and annotation.</title>
        <authorList>
            <consortium name="The Broad Institute Genomics Platform"/>
            <consortium name="The Broad Institute Genome Sequencing Center for Infectious Disease"/>
            <person name="Wu L."/>
            <person name="Ma J."/>
        </authorList>
    </citation>
    <scope>NUCLEOTIDE SEQUENCE [LARGE SCALE GENOMIC DNA]</scope>
    <source>
        <strain evidence="2">CGMCC 1.15439</strain>
    </source>
</reference>